<gene>
    <name evidence="1" type="ORF">TorRG33x02_237940</name>
</gene>
<reference evidence="2" key="1">
    <citation type="submission" date="2016-06" db="EMBL/GenBank/DDBJ databases">
        <title>Parallel loss of symbiosis genes in relatives of nitrogen-fixing non-legume Parasponia.</title>
        <authorList>
            <person name="Van Velzen R."/>
            <person name="Holmer R."/>
            <person name="Bu F."/>
            <person name="Rutten L."/>
            <person name="Van Zeijl A."/>
            <person name="Liu W."/>
            <person name="Santuari L."/>
            <person name="Cao Q."/>
            <person name="Sharma T."/>
            <person name="Shen D."/>
            <person name="Roswanjaya Y."/>
            <person name="Wardhani T."/>
            <person name="Kalhor M.S."/>
            <person name="Jansen J."/>
            <person name="Van den Hoogen J."/>
            <person name="Gungor B."/>
            <person name="Hartog M."/>
            <person name="Hontelez J."/>
            <person name="Verver J."/>
            <person name="Yang W.-C."/>
            <person name="Schijlen E."/>
            <person name="Repin R."/>
            <person name="Schilthuizen M."/>
            <person name="Schranz E."/>
            <person name="Heidstra R."/>
            <person name="Miyata K."/>
            <person name="Fedorova E."/>
            <person name="Kohlen W."/>
            <person name="Bisseling T."/>
            <person name="Smit S."/>
            <person name="Geurts R."/>
        </authorList>
    </citation>
    <scope>NUCLEOTIDE SEQUENCE [LARGE SCALE GENOMIC DNA]</scope>
    <source>
        <strain evidence="2">cv. RG33-2</strain>
    </source>
</reference>
<organism evidence="1 2">
    <name type="scientific">Trema orientale</name>
    <name type="common">Charcoal tree</name>
    <name type="synonym">Celtis orientalis</name>
    <dbReference type="NCBI Taxonomy" id="63057"/>
    <lineage>
        <taxon>Eukaryota</taxon>
        <taxon>Viridiplantae</taxon>
        <taxon>Streptophyta</taxon>
        <taxon>Embryophyta</taxon>
        <taxon>Tracheophyta</taxon>
        <taxon>Spermatophyta</taxon>
        <taxon>Magnoliopsida</taxon>
        <taxon>eudicotyledons</taxon>
        <taxon>Gunneridae</taxon>
        <taxon>Pentapetalae</taxon>
        <taxon>rosids</taxon>
        <taxon>fabids</taxon>
        <taxon>Rosales</taxon>
        <taxon>Cannabaceae</taxon>
        <taxon>Trema</taxon>
    </lineage>
</organism>
<dbReference type="EMBL" id="JXTC01000241">
    <property type="protein sequence ID" value="PON78473.1"/>
    <property type="molecule type" value="Genomic_DNA"/>
</dbReference>
<dbReference type="AlphaFoldDB" id="A0A2P5DYW5"/>
<evidence type="ECO:0000313" key="2">
    <source>
        <dbReference type="Proteomes" id="UP000237000"/>
    </source>
</evidence>
<keyword evidence="2" id="KW-1185">Reference proteome</keyword>
<dbReference type="InParanoid" id="A0A2P5DYW5"/>
<evidence type="ECO:0000313" key="1">
    <source>
        <dbReference type="EMBL" id="PON78473.1"/>
    </source>
</evidence>
<dbReference type="OrthoDB" id="10280625at2759"/>
<dbReference type="Proteomes" id="UP000237000">
    <property type="component" value="Unassembled WGS sequence"/>
</dbReference>
<accession>A0A2P5DYW5</accession>
<sequence length="127" mass="14698">MKDSYCKSFIFENHQWSLLKADSHRTVLRLPVNFQALLKVSIASQQNPFSVIVQILDINHSNVIESKTPHDLKLQISERAVGWQAEPDFLFTKICFNSESKPISRIDPLIVVRQWRQSLIQNPILIT</sequence>
<comment type="caution">
    <text evidence="1">The sequence shown here is derived from an EMBL/GenBank/DDBJ whole genome shotgun (WGS) entry which is preliminary data.</text>
</comment>
<proteinExistence type="predicted"/>
<name>A0A2P5DYW5_TREOI</name>
<protein>
    <submittedName>
        <fullName evidence="1">Uncharacterized protein</fullName>
    </submittedName>
</protein>